<accession>A0ABR7JCH1</accession>
<name>A0ABR7JCH1_9FLAO</name>
<evidence type="ECO:0000313" key="1">
    <source>
        <dbReference type="EMBL" id="MBC5862202.1"/>
    </source>
</evidence>
<protein>
    <submittedName>
        <fullName evidence="1">Uncharacterized protein</fullName>
    </submittedName>
</protein>
<dbReference type="Proteomes" id="UP000621670">
    <property type="component" value="Unassembled WGS sequence"/>
</dbReference>
<keyword evidence="2" id="KW-1185">Reference proteome</keyword>
<organism evidence="1 2">
    <name type="scientific">Flavobacterium turcicum</name>
    <dbReference type="NCBI Taxonomy" id="2764718"/>
    <lineage>
        <taxon>Bacteria</taxon>
        <taxon>Pseudomonadati</taxon>
        <taxon>Bacteroidota</taxon>
        <taxon>Flavobacteriia</taxon>
        <taxon>Flavobacteriales</taxon>
        <taxon>Flavobacteriaceae</taxon>
        <taxon>Flavobacterium</taxon>
    </lineage>
</organism>
<proteinExistence type="predicted"/>
<reference evidence="1 2" key="1">
    <citation type="submission" date="2020-08" db="EMBL/GenBank/DDBJ databases">
        <title>Description of novel Flavobacterium F-400 isolate.</title>
        <authorList>
            <person name="Saticioglu I."/>
            <person name="Duman M."/>
            <person name="Altun S."/>
        </authorList>
    </citation>
    <scope>NUCLEOTIDE SEQUENCE [LARGE SCALE GENOMIC DNA]</scope>
    <source>
        <strain evidence="1 2">F-400</strain>
    </source>
</reference>
<dbReference type="EMBL" id="JACRUM010000001">
    <property type="protein sequence ID" value="MBC5862202.1"/>
    <property type="molecule type" value="Genomic_DNA"/>
</dbReference>
<comment type="caution">
    <text evidence="1">The sequence shown here is derived from an EMBL/GenBank/DDBJ whole genome shotgun (WGS) entry which is preliminary data.</text>
</comment>
<sequence length="76" mass="8536">MLSGRSIQMLYVISKKQKALKSKSDLKLGEIEILFRIPAEIDKLEHTSVVVFDGKNANQISVAEYAQVVEVMKSLK</sequence>
<evidence type="ECO:0000313" key="2">
    <source>
        <dbReference type="Proteomes" id="UP000621670"/>
    </source>
</evidence>
<gene>
    <name evidence="1" type="ORF">H8R26_02085</name>
</gene>